<name>A0ABU4Q949_9GAMM</name>
<gene>
    <name evidence="3" type="ORF">SIL79_01890</name>
</gene>
<dbReference type="Gene3D" id="3.90.1010.10">
    <property type="match status" value="1"/>
</dbReference>
<evidence type="ECO:0000313" key="4">
    <source>
        <dbReference type="Proteomes" id="UP001272773"/>
    </source>
</evidence>
<evidence type="ECO:0000313" key="3">
    <source>
        <dbReference type="EMBL" id="MDX6015128.1"/>
    </source>
</evidence>
<comment type="similarity">
    <text evidence="1">Belongs to the SufE family.</text>
</comment>
<comment type="caution">
    <text evidence="3">The sequence shown here is derived from an EMBL/GenBank/DDBJ whole genome shotgun (WGS) entry which is preliminary data.</text>
</comment>
<dbReference type="Pfam" id="PF02657">
    <property type="entry name" value="SufE"/>
    <property type="match status" value="1"/>
</dbReference>
<keyword evidence="4" id="KW-1185">Reference proteome</keyword>
<dbReference type="Proteomes" id="UP001272773">
    <property type="component" value="Unassembled WGS sequence"/>
</dbReference>
<evidence type="ECO:0000259" key="2">
    <source>
        <dbReference type="Pfam" id="PF02657"/>
    </source>
</evidence>
<dbReference type="RefSeq" id="WP_039033149.1">
    <property type="nucleotide sequence ID" value="NZ_JAKCOQ010000021.1"/>
</dbReference>
<dbReference type="GeneID" id="88622220"/>
<dbReference type="InterPro" id="IPR003808">
    <property type="entry name" value="Fe-S_metab-assoc_dom"/>
</dbReference>
<organism evidence="3 4">
    <name type="scientific">Shewanella indica</name>
    <dbReference type="NCBI Taxonomy" id="768528"/>
    <lineage>
        <taxon>Bacteria</taxon>
        <taxon>Pseudomonadati</taxon>
        <taxon>Pseudomonadota</taxon>
        <taxon>Gammaproteobacteria</taxon>
        <taxon>Alteromonadales</taxon>
        <taxon>Shewanellaceae</taxon>
        <taxon>Shewanella</taxon>
    </lineage>
</organism>
<reference evidence="3 4" key="1">
    <citation type="submission" date="2023-11" db="EMBL/GenBank/DDBJ databases">
        <title>MicrobeMod: A computational toolkit for identifying prokaryotic methylation and restriction-modification with nanopore sequencing.</title>
        <authorList>
            <person name="Crits-Christoph A."/>
            <person name="Kang S.C."/>
            <person name="Lee H."/>
            <person name="Ostrov N."/>
        </authorList>
    </citation>
    <scope>NUCLEOTIDE SEQUENCE [LARGE SCALE GENOMIC DNA]</scope>
    <source>
        <strain evidence="3 4">ATCC BAA-2732</strain>
    </source>
</reference>
<evidence type="ECO:0000256" key="1">
    <source>
        <dbReference type="ARBA" id="ARBA00010282"/>
    </source>
</evidence>
<protein>
    <submittedName>
        <fullName evidence="3">SufE family protein</fullName>
    </submittedName>
</protein>
<feature type="domain" description="Fe-S metabolism associated" evidence="2">
    <location>
        <begin position="28"/>
        <end position="145"/>
    </location>
</feature>
<dbReference type="PANTHER" id="PTHR43597:SF5">
    <property type="entry name" value="SUFE-LIKE PROTEIN 2, CHLOROPLASTIC"/>
    <property type="match status" value="1"/>
</dbReference>
<sequence length="150" mass="16609">MTEQTLTAADFIQFAKQTQAPLADLFEAVSSANNWQDRYRQLMQGAKLLPALPPELQTEAARVRGCESAAWLYYCQIDGKHLFIADSEARIVKGLIALLLHAVNNSDSQTLAQFEPKAYLKQLGLEGQLSPSRSNGLYALISRIIELSRG</sequence>
<dbReference type="SUPFAM" id="SSF82649">
    <property type="entry name" value="SufE/NifU"/>
    <property type="match status" value="1"/>
</dbReference>
<proteinExistence type="inferred from homology"/>
<accession>A0ABU4Q949</accession>
<dbReference type="PANTHER" id="PTHR43597">
    <property type="entry name" value="SULFUR ACCEPTOR PROTEIN CSDE"/>
    <property type="match status" value="1"/>
</dbReference>
<dbReference type="EMBL" id="JAWXXR010000001">
    <property type="protein sequence ID" value="MDX6015128.1"/>
    <property type="molecule type" value="Genomic_DNA"/>
</dbReference>